<name>A0A1I0WFR9_9FIRM</name>
<dbReference type="InterPro" id="IPR022555">
    <property type="entry name" value="DUF2577"/>
</dbReference>
<gene>
    <name evidence="1" type="ORF">SAMN05216249_10448</name>
</gene>
<dbReference type="Pfam" id="PF10844">
    <property type="entry name" value="DUF2577"/>
    <property type="match status" value="1"/>
</dbReference>
<dbReference type="OrthoDB" id="95576at2"/>
<proteinExistence type="predicted"/>
<dbReference type="Proteomes" id="UP000198838">
    <property type="component" value="Unassembled WGS sequence"/>
</dbReference>
<evidence type="ECO:0000313" key="1">
    <source>
        <dbReference type="EMBL" id="SFA87404.1"/>
    </source>
</evidence>
<dbReference type="STRING" id="1120918.SAMN05216249_10448"/>
<dbReference type="RefSeq" id="WP_092870741.1">
    <property type="nucleotide sequence ID" value="NZ_FOJY01000004.1"/>
</dbReference>
<dbReference type="AlphaFoldDB" id="A0A1I0WFR9"/>
<protein>
    <recommendedName>
        <fullName evidence="3">Phage protein</fullName>
    </recommendedName>
</protein>
<organism evidence="1 2">
    <name type="scientific">Acetitomaculum ruminis DSM 5522</name>
    <dbReference type="NCBI Taxonomy" id="1120918"/>
    <lineage>
        <taxon>Bacteria</taxon>
        <taxon>Bacillati</taxon>
        <taxon>Bacillota</taxon>
        <taxon>Clostridia</taxon>
        <taxon>Lachnospirales</taxon>
        <taxon>Lachnospiraceae</taxon>
        <taxon>Acetitomaculum</taxon>
    </lineage>
</organism>
<sequence length="93" mass="10014">MSEFNNLIKQIKKAAVEAVEASKPAAFYIATVVNTQPLQVKISSKLVLTKAQLILTKSVESMVVGDRVVLARVPGGRQFIAMDKVVDELASGN</sequence>
<reference evidence="1 2" key="1">
    <citation type="submission" date="2016-10" db="EMBL/GenBank/DDBJ databases">
        <authorList>
            <person name="de Groot N.N."/>
        </authorList>
    </citation>
    <scope>NUCLEOTIDE SEQUENCE [LARGE SCALE GENOMIC DNA]</scope>
    <source>
        <strain evidence="1 2">DSM 5522</strain>
    </source>
</reference>
<evidence type="ECO:0008006" key="3">
    <source>
        <dbReference type="Google" id="ProtNLM"/>
    </source>
</evidence>
<evidence type="ECO:0000313" key="2">
    <source>
        <dbReference type="Proteomes" id="UP000198838"/>
    </source>
</evidence>
<keyword evidence="2" id="KW-1185">Reference proteome</keyword>
<dbReference type="EMBL" id="FOJY01000004">
    <property type="protein sequence ID" value="SFA87404.1"/>
    <property type="molecule type" value="Genomic_DNA"/>
</dbReference>
<accession>A0A1I0WFR9</accession>